<protein>
    <recommendedName>
        <fullName evidence="2">Bacteriophage lysin domain-containing protein</fullName>
    </recommendedName>
</protein>
<dbReference type="Proteomes" id="UP000018418">
    <property type="component" value="Unassembled WGS sequence"/>
</dbReference>
<dbReference type="Pfam" id="PF05382">
    <property type="entry name" value="Amidase_5"/>
    <property type="match status" value="1"/>
</dbReference>
<organism evidence="3 4">
    <name type="scientific">Acinetobacter brisouii CIP 110357</name>
    <dbReference type="NCBI Taxonomy" id="1341683"/>
    <lineage>
        <taxon>Bacteria</taxon>
        <taxon>Pseudomonadati</taxon>
        <taxon>Pseudomonadota</taxon>
        <taxon>Gammaproteobacteria</taxon>
        <taxon>Moraxellales</taxon>
        <taxon>Moraxellaceae</taxon>
        <taxon>Acinetobacter</taxon>
    </lineage>
</organism>
<comment type="caution">
    <text evidence="3">The sequence shown here is derived from an EMBL/GenBank/DDBJ whole genome shotgun (WGS) entry which is preliminary data.</text>
</comment>
<proteinExistence type="predicted"/>
<name>V2VS29_9GAMM</name>
<keyword evidence="4" id="KW-1185">Reference proteome</keyword>
<dbReference type="InterPro" id="IPR008044">
    <property type="entry name" value="Phage_lysin"/>
</dbReference>
<dbReference type="RefSeq" id="WP_004902747.1">
    <property type="nucleotide sequence ID" value="NZ_BBTI01000005.1"/>
</dbReference>
<dbReference type="EMBL" id="AYEU01000007">
    <property type="protein sequence ID" value="ESK50539.1"/>
    <property type="molecule type" value="Genomic_DNA"/>
</dbReference>
<dbReference type="PATRIC" id="fig|1341683.3.peg.2494"/>
<dbReference type="AlphaFoldDB" id="V2VS29"/>
<reference evidence="3 4" key="1">
    <citation type="submission" date="2013-10" db="EMBL/GenBank/DDBJ databases">
        <title>The Genome Sequence of Acinetobacter brisouii CIP 110357.</title>
        <authorList>
            <consortium name="The Broad Institute Genomics Platform"/>
            <consortium name="The Broad Institute Genome Sequencing Center for Infectious Disease"/>
            <person name="Cerqueira G."/>
            <person name="Feldgarden M."/>
            <person name="Courvalin P."/>
            <person name="Grillot-Courvalin C."/>
            <person name="Clermont D."/>
            <person name="Rocha E."/>
            <person name="Yoon E.-J."/>
            <person name="Nemec A."/>
            <person name="Young S.K."/>
            <person name="Zeng Q."/>
            <person name="Gargeya S."/>
            <person name="Fitzgerald M."/>
            <person name="Abouelleil A."/>
            <person name="Alvarado L."/>
            <person name="Berlin A.M."/>
            <person name="Chapman S.B."/>
            <person name="Gainer-Dewar J."/>
            <person name="Goldberg J."/>
            <person name="Gnerre S."/>
            <person name="Griggs A."/>
            <person name="Gujja S."/>
            <person name="Hansen M."/>
            <person name="Howarth C."/>
            <person name="Imamovic A."/>
            <person name="Ireland A."/>
            <person name="Larimer J."/>
            <person name="McCowan C."/>
            <person name="Murphy C."/>
            <person name="Pearson M."/>
            <person name="Poon T.W."/>
            <person name="Priest M."/>
            <person name="Roberts A."/>
            <person name="Saif S."/>
            <person name="Shea T."/>
            <person name="Sykes S."/>
            <person name="Wortman J."/>
            <person name="Nusbaum C."/>
            <person name="Birren B."/>
        </authorList>
    </citation>
    <scope>NUCLEOTIDE SEQUENCE [LARGE SCALE GENOMIC DNA]</scope>
    <source>
        <strain evidence="3 4">CIP 110357</strain>
    </source>
</reference>
<evidence type="ECO:0000313" key="3">
    <source>
        <dbReference type="EMBL" id="ESK50539.1"/>
    </source>
</evidence>
<evidence type="ECO:0000256" key="1">
    <source>
        <dbReference type="SAM" id="MobiDB-lite"/>
    </source>
</evidence>
<gene>
    <name evidence="3" type="ORF">P255_02522</name>
</gene>
<evidence type="ECO:0000313" key="4">
    <source>
        <dbReference type="Proteomes" id="UP000018418"/>
    </source>
</evidence>
<feature type="compositionally biased region" description="Basic residues" evidence="1">
    <location>
        <begin position="21"/>
        <end position="37"/>
    </location>
</feature>
<dbReference type="HOGENOM" id="CLU_123178_0_0_6"/>
<feature type="region of interest" description="Disordered" evidence="1">
    <location>
        <begin position="1"/>
        <end position="37"/>
    </location>
</feature>
<evidence type="ECO:0000259" key="2">
    <source>
        <dbReference type="Pfam" id="PF05382"/>
    </source>
</evidence>
<sequence length="182" mass="20582">MIHAHHAVHAHDTHAHSVQVHVRHAHGAAKKPQHVQPQHKVHHVKMTKHHIAHNVDLTAQSINLSKFSNKLESISARRSSEKCARNVRIALQTAGANVSNHPIAAANWGRTLEKNGYKQIKPAFNKPKKGDIYIIDATSNHTYGHIAGYTGSEWISDFRQNSYAVYKEKDVEYHYYRLESAT</sequence>
<dbReference type="OrthoDB" id="5522511at2"/>
<feature type="domain" description="Bacteriophage lysin" evidence="2">
    <location>
        <begin position="79"/>
        <end position="167"/>
    </location>
</feature>
<accession>V2VS29</accession>
<dbReference type="Gene3D" id="3.90.1720.10">
    <property type="entry name" value="endopeptidase domain like (from Nostoc punctiforme)"/>
    <property type="match status" value="1"/>
</dbReference>